<dbReference type="SUPFAM" id="SSF56300">
    <property type="entry name" value="Metallo-dependent phosphatases"/>
    <property type="match status" value="1"/>
</dbReference>
<dbReference type="InterPro" id="IPR029052">
    <property type="entry name" value="Metallo-depent_PP-like"/>
</dbReference>
<dbReference type="AlphaFoldDB" id="A0A2S9WVS1"/>
<evidence type="ECO:0000259" key="1">
    <source>
        <dbReference type="Pfam" id="PF00149"/>
    </source>
</evidence>
<dbReference type="PANTHER" id="PTHR42850">
    <property type="entry name" value="METALLOPHOSPHOESTERASE"/>
    <property type="match status" value="1"/>
</dbReference>
<evidence type="ECO:0000313" key="2">
    <source>
        <dbReference type="EMBL" id="PRP67564.1"/>
    </source>
</evidence>
<proteinExistence type="predicted"/>
<dbReference type="PANTHER" id="PTHR42850:SF4">
    <property type="entry name" value="ZINC-DEPENDENT ENDOPOLYPHOSPHATASE"/>
    <property type="match status" value="1"/>
</dbReference>
<dbReference type="RefSeq" id="WP_105983285.1">
    <property type="nucleotide sequence ID" value="NZ_MQUC01000003.1"/>
</dbReference>
<keyword evidence="3" id="KW-1185">Reference proteome</keyword>
<dbReference type="CDD" id="cd00144">
    <property type="entry name" value="MPP_PPP_family"/>
    <property type="match status" value="1"/>
</dbReference>
<name>A0A2S9WVS1_9FLAO</name>
<dbReference type="Proteomes" id="UP000239532">
    <property type="component" value="Unassembled WGS sequence"/>
</dbReference>
<comment type="caution">
    <text evidence="2">The sequence shown here is derived from an EMBL/GenBank/DDBJ whole genome shotgun (WGS) entry which is preliminary data.</text>
</comment>
<reference evidence="2 3" key="1">
    <citation type="submission" date="2016-11" db="EMBL/GenBank/DDBJ databases">
        <title>Trade-off between light-utilization and light-protection in marine flavobacteria.</title>
        <authorList>
            <person name="Kumagai Y."/>
        </authorList>
    </citation>
    <scope>NUCLEOTIDE SEQUENCE [LARGE SCALE GENOMIC DNA]</scope>
    <source>
        <strain evidence="2 3">JCM 17109</strain>
    </source>
</reference>
<dbReference type="InterPro" id="IPR006186">
    <property type="entry name" value="Ser/Thr-sp_prot-phosphatase"/>
</dbReference>
<dbReference type="Pfam" id="PF00149">
    <property type="entry name" value="Metallophos"/>
    <property type="match status" value="1"/>
</dbReference>
<dbReference type="Gene3D" id="3.60.21.10">
    <property type="match status" value="1"/>
</dbReference>
<evidence type="ECO:0000313" key="3">
    <source>
        <dbReference type="Proteomes" id="UP000239532"/>
    </source>
</evidence>
<dbReference type="GO" id="GO:0005737">
    <property type="term" value="C:cytoplasm"/>
    <property type="evidence" value="ECO:0007669"/>
    <property type="project" value="TreeGrafter"/>
</dbReference>
<organism evidence="2 3">
    <name type="scientific">Nonlabens agnitus</name>
    <dbReference type="NCBI Taxonomy" id="870484"/>
    <lineage>
        <taxon>Bacteria</taxon>
        <taxon>Pseudomonadati</taxon>
        <taxon>Bacteroidota</taxon>
        <taxon>Flavobacteriia</taxon>
        <taxon>Flavobacteriales</taxon>
        <taxon>Flavobacteriaceae</taxon>
        <taxon>Nonlabens</taxon>
    </lineage>
</organism>
<dbReference type="EMBL" id="MQUC01000003">
    <property type="protein sequence ID" value="PRP67564.1"/>
    <property type="molecule type" value="Genomic_DNA"/>
</dbReference>
<dbReference type="PRINTS" id="PR00114">
    <property type="entry name" value="STPHPHTASE"/>
</dbReference>
<protein>
    <submittedName>
        <fullName evidence="2">Serine/threonine protein phosphatase</fullName>
    </submittedName>
</protein>
<dbReference type="GO" id="GO:0008803">
    <property type="term" value="F:bis(5'-nucleosyl)-tetraphosphatase (symmetrical) activity"/>
    <property type="evidence" value="ECO:0007669"/>
    <property type="project" value="TreeGrafter"/>
</dbReference>
<dbReference type="InterPro" id="IPR050126">
    <property type="entry name" value="Ap4A_hydrolase"/>
</dbReference>
<dbReference type="OrthoDB" id="9808081at2"/>
<dbReference type="GO" id="GO:0110154">
    <property type="term" value="P:RNA decapping"/>
    <property type="evidence" value="ECO:0007669"/>
    <property type="project" value="TreeGrafter"/>
</dbReference>
<dbReference type="GO" id="GO:0016791">
    <property type="term" value="F:phosphatase activity"/>
    <property type="evidence" value="ECO:0007669"/>
    <property type="project" value="TreeGrafter"/>
</dbReference>
<dbReference type="InterPro" id="IPR004843">
    <property type="entry name" value="Calcineurin-like_PHP"/>
</dbReference>
<feature type="domain" description="Calcineurin-like phosphoesterase" evidence="1">
    <location>
        <begin position="1"/>
        <end position="194"/>
    </location>
</feature>
<accession>A0A2S9WVS1</accession>
<sequence length="247" mass="28414">MRTLAIGDIHGGHRALTQLLERVDPQPDDRLIFLGDYVDGWSQSYEVIEELISLKRKRAKNNHTAPIYLRGNHDELVLNFLVKGQQNRQWLFHGGSSTVTSYSKRSDQDIARHVAFLTEELEDFLELDGNGYFHAGFHNLNGPHHEYYKNLPYWDRSLWEMALCIDPNLSEDDPRFPNRLKLYTEIFIGHTPTTRLESTKPIHAANIWNVDTGAAFTGPLTALCVETKEVWQSDPLPDLYPNEDGRN</sequence>
<gene>
    <name evidence="2" type="ORF">BST86_10910</name>
</gene>